<dbReference type="GO" id="GO:0005634">
    <property type="term" value="C:nucleus"/>
    <property type="evidence" value="ECO:0007669"/>
    <property type="project" value="UniProtKB-SubCell"/>
</dbReference>
<dbReference type="Pfam" id="PF08320">
    <property type="entry name" value="PIG-X"/>
    <property type="match status" value="1"/>
</dbReference>
<keyword evidence="10" id="KW-0238">DNA-binding</keyword>
<evidence type="ECO:0000256" key="15">
    <source>
        <dbReference type="SAM" id="Phobius"/>
    </source>
</evidence>
<protein>
    <recommendedName>
        <fullName evidence="16">TF-B3 domain-containing protein</fullName>
    </recommendedName>
</protein>
<dbReference type="GO" id="GO:0003677">
    <property type="term" value="F:DNA binding"/>
    <property type="evidence" value="ECO:0007669"/>
    <property type="project" value="UniProtKB-KW"/>
</dbReference>
<evidence type="ECO:0000313" key="17">
    <source>
        <dbReference type="EMBL" id="KAK9144248.1"/>
    </source>
</evidence>
<reference evidence="17 18" key="1">
    <citation type="submission" date="2024-01" db="EMBL/GenBank/DDBJ databases">
        <title>Genome assemblies of Stephania.</title>
        <authorList>
            <person name="Yang L."/>
        </authorList>
    </citation>
    <scope>NUCLEOTIDE SEQUENCE [LARGE SCALE GENOMIC DNA]</scope>
    <source>
        <strain evidence="17">QJT</strain>
        <tissue evidence="17">Leaf</tissue>
    </source>
</reference>
<comment type="caution">
    <text evidence="17">The sequence shown here is derived from an EMBL/GenBank/DDBJ whole genome shotgun (WGS) entry which is preliminary data.</text>
</comment>
<dbReference type="SMART" id="SM00780">
    <property type="entry name" value="PIG-X"/>
    <property type="match status" value="1"/>
</dbReference>
<keyword evidence="9" id="KW-0805">Transcription regulation</keyword>
<evidence type="ECO:0000256" key="7">
    <source>
        <dbReference type="ARBA" id="ARBA00022824"/>
    </source>
</evidence>
<evidence type="ECO:0000256" key="5">
    <source>
        <dbReference type="ARBA" id="ARBA00022502"/>
    </source>
</evidence>
<evidence type="ECO:0000256" key="10">
    <source>
        <dbReference type="ARBA" id="ARBA00023125"/>
    </source>
</evidence>
<dbReference type="PANTHER" id="PTHR28650:SF1">
    <property type="entry name" value="PHOSPHATIDYLINOSITOL-GLYCAN BIOSYNTHESIS CLASS X PROTEIN"/>
    <property type="match status" value="1"/>
</dbReference>
<name>A0AAP0PGS6_9MAGN</name>
<keyword evidence="14" id="KW-0539">Nucleus</keyword>
<evidence type="ECO:0000256" key="2">
    <source>
        <dbReference type="ARBA" id="ARBA00004389"/>
    </source>
</evidence>
<dbReference type="InterPro" id="IPR040039">
    <property type="entry name" value="PIGX"/>
</dbReference>
<organism evidence="17 18">
    <name type="scientific">Stephania japonica</name>
    <dbReference type="NCBI Taxonomy" id="461633"/>
    <lineage>
        <taxon>Eukaryota</taxon>
        <taxon>Viridiplantae</taxon>
        <taxon>Streptophyta</taxon>
        <taxon>Embryophyta</taxon>
        <taxon>Tracheophyta</taxon>
        <taxon>Spermatophyta</taxon>
        <taxon>Magnoliopsida</taxon>
        <taxon>Ranunculales</taxon>
        <taxon>Menispermaceae</taxon>
        <taxon>Menispermoideae</taxon>
        <taxon>Cissampelideae</taxon>
        <taxon>Stephania</taxon>
    </lineage>
</organism>
<keyword evidence="12" id="KW-0804">Transcription</keyword>
<dbReference type="SUPFAM" id="SSF101936">
    <property type="entry name" value="DNA-binding pseudobarrel domain"/>
    <property type="match status" value="1"/>
</dbReference>
<dbReference type="CDD" id="cd10017">
    <property type="entry name" value="B3_DNA"/>
    <property type="match status" value="1"/>
</dbReference>
<dbReference type="InterPro" id="IPR015300">
    <property type="entry name" value="DNA-bd_pseudobarrel_sf"/>
</dbReference>
<evidence type="ECO:0000256" key="6">
    <source>
        <dbReference type="ARBA" id="ARBA00022692"/>
    </source>
</evidence>
<keyword evidence="11 15" id="KW-0472">Membrane</keyword>
<dbReference type="Pfam" id="PF02362">
    <property type="entry name" value="B3"/>
    <property type="match status" value="1"/>
</dbReference>
<sequence>MESQPQLLLDGTDNDSEHESQPLLLNVPYFHFIAGRTHVTHNLFTNDLNLIVLAFAHNAVPRLVPPIKMRRNLPKTMIHVVFSCRNKNWKVTYMGNRHPQYFGNGWRDFVQVNAIKIGDGCLLELEECSSEGAKFRVQILDGKFPDEVDGKNSGNSYNAPIIRRKMKPGALLRRDRRRCSTSASCHRHRRMRRSLRKIFNGRDLTHQISLNSQSTIVRVVGSDLQCKKLPETLISMIRLSSHQHSLIGEGSHRRLRTSLKLDIEPESVANELSKHACRVVAAQSLPNGVFADPFELQRLVQRRVVVDALVHGDKNLELPSALSGSSIVEIDKEVGFDALSSGEKELEVEIELPLHARYPPLDSSGYSSVEIGIADLFMDCSIEEMSERESCFWLISNSTALDPATNVLWRIPSGDKAHSTIVSAVTFFTAMLCTLLIVLATLNKSSALNSEGMVKQE</sequence>
<dbReference type="AlphaFoldDB" id="A0AAP0PGS6"/>
<dbReference type="Proteomes" id="UP001417504">
    <property type="component" value="Unassembled WGS sequence"/>
</dbReference>
<dbReference type="GO" id="GO:0005789">
    <property type="term" value="C:endoplasmic reticulum membrane"/>
    <property type="evidence" value="ECO:0007669"/>
    <property type="project" value="UniProtKB-SubCell"/>
</dbReference>
<dbReference type="PROSITE" id="PS50863">
    <property type="entry name" value="B3"/>
    <property type="match status" value="1"/>
</dbReference>
<dbReference type="InterPro" id="IPR013233">
    <property type="entry name" value="PIG-X/PBN1"/>
</dbReference>
<evidence type="ECO:0000256" key="8">
    <source>
        <dbReference type="ARBA" id="ARBA00022989"/>
    </source>
</evidence>
<keyword evidence="6 15" id="KW-0812">Transmembrane</keyword>
<feature type="domain" description="TF-B3" evidence="16">
    <location>
        <begin position="85"/>
        <end position="143"/>
    </location>
</feature>
<dbReference type="EMBL" id="JBBNAE010000002">
    <property type="protein sequence ID" value="KAK9144248.1"/>
    <property type="molecule type" value="Genomic_DNA"/>
</dbReference>
<evidence type="ECO:0000256" key="4">
    <source>
        <dbReference type="ARBA" id="ARBA00010345"/>
    </source>
</evidence>
<evidence type="ECO:0000256" key="12">
    <source>
        <dbReference type="ARBA" id="ARBA00023163"/>
    </source>
</evidence>
<keyword evidence="8 15" id="KW-1133">Transmembrane helix</keyword>
<comment type="pathway">
    <text evidence="3">Glycolipid biosynthesis; glycosylphosphatidylinositol-anchor biosynthesis.</text>
</comment>
<evidence type="ECO:0000256" key="13">
    <source>
        <dbReference type="ARBA" id="ARBA00023180"/>
    </source>
</evidence>
<evidence type="ECO:0000256" key="9">
    <source>
        <dbReference type="ARBA" id="ARBA00023015"/>
    </source>
</evidence>
<dbReference type="PANTHER" id="PTHR28650">
    <property type="entry name" value="PHOSPHATIDYLINOSITOL-GLYCAN BIOSYNTHESIS CLASS X PROTEIN"/>
    <property type="match status" value="1"/>
</dbReference>
<dbReference type="InterPro" id="IPR003340">
    <property type="entry name" value="B3_DNA-bd"/>
</dbReference>
<evidence type="ECO:0000256" key="14">
    <source>
        <dbReference type="ARBA" id="ARBA00023242"/>
    </source>
</evidence>
<dbReference type="Gene3D" id="2.40.330.10">
    <property type="entry name" value="DNA-binding pseudobarrel domain"/>
    <property type="match status" value="1"/>
</dbReference>
<keyword evidence="7" id="KW-0256">Endoplasmic reticulum</keyword>
<comment type="subcellular location">
    <subcellularLocation>
        <location evidence="2">Endoplasmic reticulum membrane</location>
        <topology evidence="2">Single-pass membrane protein</topology>
    </subcellularLocation>
    <subcellularLocation>
        <location evidence="1">Nucleus</location>
    </subcellularLocation>
</comment>
<evidence type="ECO:0000259" key="16">
    <source>
        <dbReference type="PROSITE" id="PS50863"/>
    </source>
</evidence>
<keyword evidence="18" id="KW-1185">Reference proteome</keyword>
<evidence type="ECO:0000313" key="18">
    <source>
        <dbReference type="Proteomes" id="UP001417504"/>
    </source>
</evidence>
<dbReference type="GO" id="GO:0006506">
    <property type="term" value="P:GPI anchor biosynthetic process"/>
    <property type="evidence" value="ECO:0007669"/>
    <property type="project" value="UniProtKB-KW"/>
</dbReference>
<gene>
    <name evidence="17" type="ORF">Sjap_004151</name>
</gene>
<feature type="transmembrane region" description="Helical" evidence="15">
    <location>
        <begin position="421"/>
        <end position="442"/>
    </location>
</feature>
<keyword evidence="5" id="KW-0337">GPI-anchor biosynthesis</keyword>
<comment type="similarity">
    <text evidence="4">Belongs to the PIGX family.</text>
</comment>
<keyword evidence="13" id="KW-0325">Glycoprotein</keyword>
<evidence type="ECO:0000256" key="11">
    <source>
        <dbReference type="ARBA" id="ARBA00023136"/>
    </source>
</evidence>
<evidence type="ECO:0000256" key="1">
    <source>
        <dbReference type="ARBA" id="ARBA00004123"/>
    </source>
</evidence>
<proteinExistence type="inferred from homology"/>
<accession>A0AAP0PGS6</accession>
<evidence type="ECO:0000256" key="3">
    <source>
        <dbReference type="ARBA" id="ARBA00004687"/>
    </source>
</evidence>